<comment type="caution">
    <text evidence="2">The sequence shown here is derived from an EMBL/GenBank/DDBJ whole genome shotgun (WGS) entry which is preliminary data.</text>
</comment>
<keyword evidence="3" id="KW-1185">Reference proteome</keyword>
<dbReference type="Proteomes" id="UP000006408">
    <property type="component" value="Unassembled WGS sequence"/>
</dbReference>
<proteinExistence type="predicted"/>
<evidence type="ECO:0000313" key="2">
    <source>
        <dbReference type="EMBL" id="EEP20932.1"/>
    </source>
</evidence>
<gene>
    <name evidence="2" type="ORF">BIFANG_02284</name>
</gene>
<evidence type="ECO:0000256" key="1">
    <source>
        <dbReference type="SAM" id="MobiDB-lite"/>
    </source>
</evidence>
<sequence length="93" mass="10510">MFPPSNIFNIQGRGVSFGADDVYLDSTHYGASFDFLQTMAKLACRNARDAQTCTEKSATPRHCQAYYKYRPNERIKGQSPTQAHRMLSNSSVR</sequence>
<dbReference type="HOGENOM" id="CLU_2393886_0_0_11"/>
<protein>
    <submittedName>
        <fullName evidence="2">Uncharacterized protein</fullName>
    </submittedName>
</protein>
<dbReference type="AlphaFoldDB" id="C4FDA0"/>
<accession>C4FDA0</accession>
<reference evidence="2" key="1">
    <citation type="submission" date="2009-04" db="EMBL/GenBank/DDBJ databases">
        <authorList>
            <person name="Weinstock G."/>
            <person name="Sodergren E."/>
            <person name="Clifton S."/>
            <person name="Fulton L."/>
            <person name="Fulton B."/>
            <person name="Courtney L."/>
            <person name="Fronick C."/>
            <person name="Harrison M."/>
            <person name="Strong C."/>
            <person name="Farmer C."/>
            <person name="Delahaunty K."/>
            <person name="Markovic C."/>
            <person name="Hall O."/>
            <person name="Minx P."/>
            <person name="Tomlinson C."/>
            <person name="Mitreva M."/>
            <person name="Nelson J."/>
            <person name="Hou S."/>
            <person name="Wollam A."/>
            <person name="Pepin K.H."/>
            <person name="Johnson M."/>
            <person name="Bhonagiri V."/>
            <person name="Nash W.E."/>
            <person name="Warren W."/>
            <person name="Chinwalla A."/>
            <person name="Mardis E.R."/>
            <person name="Wilson R.K."/>
        </authorList>
    </citation>
    <scope>NUCLEOTIDE SEQUENCE [LARGE SCALE GENOMIC DNA]</scope>
    <source>
        <strain evidence="2">DSM 20098</strain>
    </source>
</reference>
<name>C4FDA0_9BIFI</name>
<dbReference type="PATRIC" id="fig|518635.7.peg.259"/>
<dbReference type="EMBL" id="ABYS02000004">
    <property type="protein sequence ID" value="EEP20932.1"/>
    <property type="molecule type" value="Genomic_DNA"/>
</dbReference>
<organism evidence="2 3">
    <name type="scientific">Bifidobacterium angulatum DSM 20098 = JCM 7096</name>
    <dbReference type="NCBI Taxonomy" id="518635"/>
    <lineage>
        <taxon>Bacteria</taxon>
        <taxon>Bacillati</taxon>
        <taxon>Actinomycetota</taxon>
        <taxon>Actinomycetes</taxon>
        <taxon>Bifidobacteriales</taxon>
        <taxon>Bifidobacteriaceae</taxon>
        <taxon>Bifidobacterium</taxon>
    </lineage>
</organism>
<feature type="compositionally biased region" description="Polar residues" evidence="1">
    <location>
        <begin position="78"/>
        <end position="93"/>
    </location>
</feature>
<feature type="region of interest" description="Disordered" evidence="1">
    <location>
        <begin position="74"/>
        <end position="93"/>
    </location>
</feature>
<evidence type="ECO:0000313" key="3">
    <source>
        <dbReference type="Proteomes" id="UP000006408"/>
    </source>
</evidence>